<feature type="domain" description="CDCP1 first CUB" evidence="3">
    <location>
        <begin position="66"/>
        <end position="142"/>
    </location>
</feature>
<feature type="domain" description="CDCP1 third and sixth CUB" evidence="2">
    <location>
        <begin position="451"/>
        <end position="555"/>
    </location>
</feature>
<evidence type="ECO:0000313" key="6">
    <source>
        <dbReference type="Proteomes" id="UP000265140"/>
    </source>
</evidence>
<evidence type="ECO:0000259" key="3">
    <source>
        <dbReference type="Pfam" id="PF23667"/>
    </source>
</evidence>
<dbReference type="AlphaFoldDB" id="A0A3P8XNY0"/>
<dbReference type="InParanoid" id="A0A3P8XNY0"/>
<accession>A0A3P8XNY0</accession>
<evidence type="ECO:0000256" key="1">
    <source>
        <dbReference type="SAM" id="Phobius"/>
    </source>
</evidence>
<dbReference type="PANTHER" id="PTHR14477">
    <property type="entry name" value="CUB DOMAIN-CONTAINING PROTEIN 1"/>
    <property type="match status" value="1"/>
</dbReference>
<feature type="domain" description="CDCP1 second and fifth CUB" evidence="4">
    <location>
        <begin position="659"/>
        <end position="739"/>
    </location>
</feature>
<evidence type="ECO:0000259" key="4">
    <source>
        <dbReference type="Pfam" id="PF23668"/>
    </source>
</evidence>
<reference evidence="6" key="1">
    <citation type="journal article" date="2014" name="PLoS ONE">
        <title>The genome and linkage map of the northern pike (Esox lucius): conserved synteny revealed between the salmonid sister group and the Neoteleostei.</title>
        <authorList>
            <person name="Rondeau E.B."/>
            <person name="Minkley D.R."/>
            <person name="Leong J.S."/>
            <person name="Messmer A.M."/>
            <person name="Jantzen J.R."/>
            <person name="von Schalburg K.R."/>
            <person name="Lemon C."/>
            <person name="Bird N.H."/>
            <person name="Koop B.F."/>
        </authorList>
    </citation>
    <scope>NUCLEOTIDE SEQUENCE</scope>
</reference>
<reference evidence="5" key="4">
    <citation type="submission" date="2025-09" db="UniProtKB">
        <authorList>
            <consortium name="Ensembl"/>
        </authorList>
    </citation>
    <scope>IDENTIFICATION</scope>
</reference>
<feature type="domain" description="CDCP1 first CUB" evidence="3">
    <location>
        <begin position="263"/>
        <end position="325"/>
    </location>
</feature>
<evidence type="ECO:0000313" key="5">
    <source>
        <dbReference type="Ensembl" id="ENSELUP00000006246.3"/>
    </source>
</evidence>
<keyword evidence="6" id="KW-1185">Reference proteome</keyword>
<dbReference type="InterPro" id="IPR056268">
    <property type="entry name" value="CUB_CDCP1_1st"/>
</dbReference>
<dbReference type="InterPro" id="IPR038811">
    <property type="entry name" value="CDCP1"/>
</dbReference>
<keyword evidence="1" id="KW-0812">Transmembrane</keyword>
<dbReference type="Bgee" id="ENSELUG00000007195">
    <property type="expression patterns" value="Expressed in nose and 10 other cell types or tissues"/>
</dbReference>
<dbReference type="OMA" id="IACETGR"/>
<feature type="domain" description="CDCP1 second and fifth CUB" evidence="4">
    <location>
        <begin position="149"/>
        <end position="254"/>
    </location>
</feature>
<protein>
    <recommendedName>
        <fullName evidence="7">CUB domain-containing protein 1-like</fullName>
    </recommendedName>
</protein>
<reference evidence="5" key="2">
    <citation type="submission" date="2020-02" db="EMBL/GenBank/DDBJ databases">
        <title>Esox lucius (northern pike) genome, fEsoLuc1, primary haplotype.</title>
        <authorList>
            <person name="Myers G."/>
            <person name="Karagic N."/>
            <person name="Meyer A."/>
            <person name="Pippel M."/>
            <person name="Reichard M."/>
            <person name="Winkler S."/>
            <person name="Tracey A."/>
            <person name="Sims Y."/>
            <person name="Howe K."/>
            <person name="Rhie A."/>
            <person name="Formenti G."/>
            <person name="Durbin R."/>
            <person name="Fedrigo O."/>
            <person name="Jarvis E.D."/>
        </authorList>
    </citation>
    <scope>NUCLEOTIDE SEQUENCE [LARGE SCALE GENOMIC DNA]</scope>
</reference>
<name>A0A3P8XNY0_ESOLU</name>
<evidence type="ECO:0000259" key="2">
    <source>
        <dbReference type="Pfam" id="PF23665"/>
    </source>
</evidence>
<reference evidence="5" key="3">
    <citation type="submission" date="2025-08" db="UniProtKB">
        <authorList>
            <consortium name="Ensembl"/>
        </authorList>
    </citation>
    <scope>IDENTIFICATION</scope>
</reference>
<proteinExistence type="predicted"/>
<organism evidence="5 6">
    <name type="scientific">Esox lucius</name>
    <name type="common">Northern pike</name>
    <dbReference type="NCBI Taxonomy" id="8010"/>
    <lineage>
        <taxon>Eukaryota</taxon>
        <taxon>Metazoa</taxon>
        <taxon>Chordata</taxon>
        <taxon>Craniata</taxon>
        <taxon>Vertebrata</taxon>
        <taxon>Euteleostomi</taxon>
        <taxon>Actinopterygii</taxon>
        <taxon>Neopterygii</taxon>
        <taxon>Teleostei</taxon>
        <taxon>Protacanthopterygii</taxon>
        <taxon>Esociformes</taxon>
        <taxon>Esocidae</taxon>
        <taxon>Esox</taxon>
    </lineage>
</organism>
<dbReference type="FunCoup" id="A0A3P8XNY0">
    <property type="interactions" value="1198"/>
</dbReference>
<evidence type="ECO:0008006" key="7">
    <source>
        <dbReference type="Google" id="ProtNLM"/>
    </source>
</evidence>
<feature type="domain" description="CDCP1 second and fifth CUB" evidence="4">
    <location>
        <begin position="332"/>
        <end position="438"/>
    </location>
</feature>
<sequence>MSIRLCLNFSSHAPGYISGMLALYRIRHVGAGACPRLQDMQLTPTCAPALLGIVILLLCHLSECLQMTVRPDKDVTVTVSSSLLLSLEQCSVCNVSGGENDTQKMCDTSLELVPDEDVTLLFNCTEPVQSAFAIQIYRKIECSKDSCSPATGAAQPSLFQEFNRTLVWGLSVPDKTVLSLDFPAEGLKEMTESGLCQDGYQYTVNMISTNGGVGSKTYCRNGSVTHLDIPSQTTVSLQVHNGREVGSSIFTATAKPMKKQSRMILVTPEPNSIVIIRTDSKAKECNMCVGSTCKSSQLEVTSATSVDFTCSQDVYKVEINRHIDCSKISCSGNIVQMESSLLLDFNRTFTWDLKGPPGRSFQLDFPLSGMRQIPPSKTCPDNHTYTITTYQRTGAATIGVFCQGDTVTTVQVLFKGRVSLEVPGNQKLEPLEFNVTVGPEIKMLAVLKVDLPRGVSDTDFLSANFPKDFPDDSVMRWDFKVPGRHNYTVNFLNYTDPLCKKLGPSEQDPNEVKLEYRKEGEVVDIKSTLMDPQPRHSQGSFSMTLFNCMVNNTKPGLSLNFRVSVMRSSHPVVCAVSSPEDEGLIFNIENSGFDPDCEMSEDSVVQEKITILPGTKANLSFLDCSNKDLRLTASKAIGCQSLDLCSASGTLTVPEMPACLRVPLQSFTWHLNIPTYSTVDLFPPKGSLRQSLPGQDCDGSLSFHLAEGDGSSIGYFCSDGIIRKVQVQSNVSITATAKDLHREEPFLNVSFSEEISESIIYTVQPKMGYPNLLATPSWPDGMTPLSTVSWIVILPRNLQAELLFTNISQPKCGQRHTHIKVLTLDSPEEILSLKEDEEAVDKLIVPESFYLNLSNCMPEEGTFRVLSRVTLQKTSKLFLGGIVGAVGAVLLLMLIVLPVICFMLRKKKRTMVSEASIYMGKQSNLNPGHGVFAKSRSDNDSHVYTSIEDTMVYGHLLREPGYLNVVQDHFEGAPVDSYRTFMALPDGSPEITETPADDVPDIDHEKDKYRPFLDTSSSFMPSRPRTPIDRQDSMGFMDRRMVDTELCTFKSIGDINNIRLSGSDQISDPAHLTDADG</sequence>
<dbReference type="Ensembl" id="ENSELUT00000009266.3">
    <property type="protein sequence ID" value="ENSELUP00000006246.3"/>
    <property type="gene ID" value="ENSELUG00000007195.3"/>
</dbReference>
<keyword evidence="1" id="KW-0472">Membrane</keyword>
<feature type="domain" description="CDCP1 third and sixth CUB" evidence="2">
    <location>
        <begin position="756"/>
        <end position="869"/>
    </location>
</feature>
<dbReference type="Pfam" id="PF23665">
    <property type="entry name" value="CDCP1_CUB_6"/>
    <property type="match status" value="2"/>
</dbReference>
<dbReference type="InterPro" id="IPR056269">
    <property type="entry name" value="CUB_CDCP1_2nd_5th"/>
</dbReference>
<dbReference type="PANTHER" id="PTHR14477:SF1">
    <property type="entry name" value="CUB DOMAIN-CONTAINING PROTEIN 1"/>
    <property type="match status" value="1"/>
</dbReference>
<feature type="transmembrane region" description="Helical" evidence="1">
    <location>
        <begin position="877"/>
        <end position="904"/>
    </location>
</feature>
<dbReference type="InterPro" id="IPR056266">
    <property type="entry name" value="CDCP1_CUB_3rd_6th"/>
</dbReference>
<dbReference type="Proteomes" id="UP000265140">
    <property type="component" value="Chromosome 10"/>
</dbReference>
<dbReference type="Pfam" id="PF23667">
    <property type="entry name" value="CUB_CDCP1_1"/>
    <property type="match status" value="2"/>
</dbReference>
<dbReference type="Pfam" id="PF23668">
    <property type="entry name" value="CUB_CDCP1_2"/>
    <property type="match status" value="3"/>
</dbReference>
<dbReference type="GeneTree" id="ENSGT00390000010209"/>
<keyword evidence="1" id="KW-1133">Transmembrane helix</keyword>